<dbReference type="Gene3D" id="3.30.1360.70">
    <property type="entry name" value="Arginyl tRNA synthetase N-terminal domain"/>
    <property type="match status" value="1"/>
</dbReference>
<reference evidence="5" key="1">
    <citation type="submission" date="2019-07" db="EMBL/GenBank/DDBJ databases">
        <title>Toxilogical consequences of a new and cryptic species of cyanobacteria (Komarekiella delphini-convector) recovered from the epidermis of a bottlenose dolphin and 1500 ft. in the air.</title>
        <authorList>
            <person name="Brown A.O."/>
            <person name="Dvorak P."/>
            <person name="Villanueva C.D."/>
            <person name="Foss A.J."/>
            <person name="Garvey A.D."/>
            <person name="Gibson Q.A."/>
            <person name="Johansen J.R."/>
            <person name="Casamatta D.A."/>
        </authorList>
    </citation>
    <scope>NUCLEOTIDE SEQUENCE</scope>
    <source>
        <strain evidence="5">SJRDD-AB1</strain>
    </source>
</reference>
<organism evidence="5 6">
    <name type="scientific">Komarekiella delphini-convector SJRDD-AB1</name>
    <dbReference type="NCBI Taxonomy" id="2593771"/>
    <lineage>
        <taxon>Bacteria</taxon>
        <taxon>Bacillati</taxon>
        <taxon>Cyanobacteriota</taxon>
        <taxon>Cyanophyceae</taxon>
        <taxon>Nostocales</taxon>
        <taxon>Nostocaceae</taxon>
        <taxon>Komarekiella</taxon>
        <taxon>Komarekiella delphini-convector</taxon>
    </lineage>
</organism>
<dbReference type="GO" id="GO:0006420">
    <property type="term" value="P:arginyl-tRNA aminoacylation"/>
    <property type="evidence" value="ECO:0007669"/>
    <property type="project" value="InterPro"/>
</dbReference>
<name>A0AA40VR58_9NOST</name>
<dbReference type="Pfam" id="PF05746">
    <property type="entry name" value="DALR_1"/>
    <property type="match status" value="1"/>
</dbReference>
<keyword evidence="1" id="KW-0436">Ligase</keyword>
<dbReference type="InterPro" id="IPR036695">
    <property type="entry name" value="Arg-tRNA-synth_N_sf"/>
</dbReference>
<dbReference type="GO" id="GO:0004814">
    <property type="term" value="F:arginine-tRNA ligase activity"/>
    <property type="evidence" value="ECO:0007669"/>
    <property type="project" value="InterPro"/>
</dbReference>
<evidence type="ECO:0000256" key="2">
    <source>
        <dbReference type="ARBA" id="ARBA00022741"/>
    </source>
</evidence>
<dbReference type="GO" id="GO:0005737">
    <property type="term" value="C:cytoplasm"/>
    <property type="evidence" value="ECO:0007669"/>
    <property type="project" value="InterPro"/>
</dbReference>
<dbReference type="SMART" id="SM00836">
    <property type="entry name" value="DALR_1"/>
    <property type="match status" value="1"/>
</dbReference>
<keyword evidence="2" id="KW-0547">Nucleotide-binding</keyword>
<evidence type="ECO:0000256" key="3">
    <source>
        <dbReference type="ARBA" id="ARBA00022840"/>
    </source>
</evidence>
<sequence length="322" mass="37090">MSENQQIQCKELFTQDYVHHRLLVSKYTAIKWLLYGYLVNTLSICTKNYKVNYIEHKKSLLYKDRDDKRVLYISGMALRLSKSQNQKSMELAHAIASHLSATCDDVFSIQIVPPGWIHLELTHPSLAVWLQSLVVGYSGRDEKSGRWRESEMERVVHEEKYLIPKEGSNFTNSLFAVQYVHARCCSLVLLAHQEGLIKLNEPVPDTSPAFWSFISSNPIPWLNCDGKLRLHHPDERRLIAELVQVVDSIKCPDISSYLKWQKAALNLSRAFENFWCNCRIWGEVKITSLELAQARLGLLMATQSVLRFLLEEKLGVFAPLEL</sequence>
<comment type="caution">
    <text evidence="5">The sequence shown here is derived from an EMBL/GenBank/DDBJ whole genome shotgun (WGS) entry which is preliminary data.</text>
</comment>
<dbReference type="InterPro" id="IPR009080">
    <property type="entry name" value="tRNAsynth_Ia_anticodon-bd"/>
</dbReference>
<dbReference type="Proteomes" id="UP001165986">
    <property type="component" value="Unassembled WGS sequence"/>
</dbReference>
<dbReference type="SUPFAM" id="SSF47323">
    <property type="entry name" value="Anticodon-binding domain of a subclass of class I aminoacyl-tRNA synthetases"/>
    <property type="match status" value="1"/>
</dbReference>
<evidence type="ECO:0000256" key="1">
    <source>
        <dbReference type="ARBA" id="ARBA00022598"/>
    </source>
</evidence>
<proteinExistence type="predicted"/>
<accession>A0AA40VR58</accession>
<keyword evidence="3" id="KW-0067">ATP-binding</keyword>
<dbReference type="AlphaFoldDB" id="A0AA40VR58"/>
<evidence type="ECO:0000313" key="5">
    <source>
        <dbReference type="EMBL" id="MBD6616844.1"/>
    </source>
</evidence>
<evidence type="ECO:0000313" key="6">
    <source>
        <dbReference type="Proteomes" id="UP001165986"/>
    </source>
</evidence>
<evidence type="ECO:0000259" key="4">
    <source>
        <dbReference type="SMART" id="SM00836"/>
    </source>
</evidence>
<feature type="domain" description="DALR anticodon binding" evidence="4">
    <location>
        <begin position="177"/>
        <end position="322"/>
    </location>
</feature>
<dbReference type="InterPro" id="IPR008909">
    <property type="entry name" value="DALR_anticod-bd"/>
</dbReference>
<gene>
    <name evidence="5" type="ORF">FNW02_13640</name>
</gene>
<protein>
    <submittedName>
        <fullName evidence="5">Glutamate acetyltransferase</fullName>
    </submittedName>
</protein>
<dbReference type="Gene3D" id="1.10.730.10">
    <property type="entry name" value="Isoleucyl-tRNA Synthetase, Domain 1"/>
    <property type="match status" value="1"/>
</dbReference>
<dbReference type="EMBL" id="VJXY01000013">
    <property type="protein sequence ID" value="MBD6616844.1"/>
    <property type="molecule type" value="Genomic_DNA"/>
</dbReference>
<dbReference type="GO" id="GO:0005524">
    <property type="term" value="F:ATP binding"/>
    <property type="evidence" value="ECO:0007669"/>
    <property type="project" value="UniProtKB-KW"/>
</dbReference>
<keyword evidence="6" id="KW-1185">Reference proteome</keyword>